<accession>A0A2I1E0T4</accession>
<name>A0A2I1E0T4_9GLOM</name>
<dbReference type="Proteomes" id="UP000232688">
    <property type="component" value="Unassembled WGS sequence"/>
</dbReference>
<evidence type="ECO:0000313" key="1">
    <source>
        <dbReference type="EMBL" id="CAB5395051.1"/>
    </source>
</evidence>
<dbReference type="VEuPathDB" id="FungiDB:RhiirFUN_015241"/>
<sequence length="188" mass="22007">MNSQDEDHIGSETEIIVSRSLDTHIFNTMEYKGRIITLDFQFKGNLKIRIIQCYLPASSHTISVQNDYTNELKRLTNEAKRKNYEIIIMENVSIFNTTNLLFNISEITSRYTFHGNDNNKATSSRIDYIWTSYFLALQLNNQKLYKLIDIKTDHLIILNQFFAQEIVGLKQLAKLKQQKTKMENDICV</sequence>
<dbReference type="EMBL" id="LLXH01002813">
    <property type="protein sequence ID" value="PKC55061.1"/>
    <property type="molecule type" value="Genomic_DNA"/>
</dbReference>
<dbReference type="Proteomes" id="UP000684084">
    <property type="component" value="Unassembled WGS sequence"/>
</dbReference>
<evidence type="ECO:0000313" key="3">
    <source>
        <dbReference type="Proteomes" id="UP000232688"/>
    </source>
</evidence>
<evidence type="ECO:0000313" key="4">
    <source>
        <dbReference type="Proteomes" id="UP000684084"/>
    </source>
</evidence>
<dbReference type="AlphaFoldDB" id="A0A2I1E0T4"/>
<reference evidence="2 3" key="1">
    <citation type="submission" date="2017-10" db="EMBL/GenBank/DDBJ databases">
        <title>Extensive intraspecific genome diversity in a model arbuscular mycorrhizal fungus.</title>
        <authorList>
            <person name="Chen E.C.H."/>
            <person name="Morin E."/>
            <person name="Baudet D."/>
            <person name="Noel J."/>
            <person name="Ndikumana S."/>
            <person name="Charron P."/>
            <person name="St-Onge C."/>
            <person name="Giorgi J."/>
            <person name="Grigoriev I.V."/>
            <person name="Roux C."/>
            <person name="Martin F.M."/>
            <person name="Corradi N."/>
        </authorList>
    </citation>
    <scope>NUCLEOTIDE SEQUENCE [LARGE SCALE GENOMIC DNA]</scope>
    <source>
        <strain evidence="2 3">A1</strain>
    </source>
</reference>
<dbReference type="InterPro" id="IPR036691">
    <property type="entry name" value="Endo/exonu/phosph_ase_sf"/>
</dbReference>
<reference evidence="2 3" key="2">
    <citation type="submission" date="2017-10" db="EMBL/GenBank/DDBJ databases">
        <title>Genome analyses suggest a sexual origin of heterokaryosis in a supposedly ancient asexual fungus.</title>
        <authorList>
            <person name="Corradi N."/>
            <person name="Sedzielewska K."/>
            <person name="Noel J."/>
            <person name="Charron P."/>
            <person name="Farinelli L."/>
            <person name="Marton T."/>
            <person name="Kruger M."/>
            <person name="Pelin A."/>
            <person name="Brachmann A."/>
            <person name="Corradi N."/>
        </authorList>
    </citation>
    <scope>NUCLEOTIDE SEQUENCE [LARGE SCALE GENOMIC DNA]</scope>
    <source>
        <strain evidence="2 3">A1</strain>
    </source>
</reference>
<dbReference type="OrthoDB" id="10278285at2759"/>
<evidence type="ECO:0000313" key="2">
    <source>
        <dbReference type="EMBL" id="PKC55061.1"/>
    </source>
</evidence>
<proteinExistence type="predicted"/>
<reference evidence="1" key="3">
    <citation type="submission" date="2020-05" db="EMBL/GenBank/DDBJ databases">
        <authorList>
            <person name="Rincon C."/>
            <person name="Sanders R I."/>
            <person name="Robbins C."/>
            <person name="Chaturvedi A."/>
        </authorList>
    </citation>
    <scope>NUCLEOTIDE SEQUENCE</scope>
    <source>
        <strain evidence="1">CHB12</strain>
    </source>
</reference>
<protein>
    <submittedName>
        <fullName evidence="1">Uncharacterized protein</fullName>
    </submittedName>
</protein>
<comment type="caution">
    <text evidence="1">The sequence shown here is derived from an EMBL/GenBank/DDBJ whole genome shotgun (WGS) entry which is preliminary data.</text>
</comment>
<gene>
    <name evidence="1" type="ORF">CHRIB12_LOCUS23653</name>
    <name evidence="2" type="ORF">RhiirA1_476228</name>
</gene>
<dbReference type="Gene3D" id="3.60.10.10">
    <property type="entry name" value="Endonuclease/exonuclease/phosphatase"/>
    <property type="match status" value="1"/>
</dbReference>
<dbReference type="EMBL" id="CAGKOT010000095">
    <property type="protein sequence ID" value="CAB5395051.1"/>
    <property type="molecule type" value="Genomic_DNA"/>
</dbReference>
<dbReference type="VEuPathDB" id="FungiDB:RhiirA1_476228"/>
<organism evidence="1 4">
    <name type="scientific">Rhizophagus irregularis</name>
    <dbReference type="NCBI Taxonomy" id="588596"/>
    <lineage>
        <taxon>Eukaryota</taxon>
        <taxon>Fungi</taxon>
        <taxon>Fungi incertae sedis</taxon>
        <taxon>Mucoromycota</taxon>
        <taxon>Glomeromycotina</taxon>
        <taxon>Glomeromycetes</taxon>
        <taxon>Glomerales</taxon>
        <taxon>Glomeraceae</taxon>
        <taxon>Rhizophagus</taxon>
    </lineage>
</organism>
<dbReference type="SUPFAM" id="SSF56219">
    <property type="entry name" value="DNase I-like"/>
    <property type="match status" value="1"/>
</dbReference>